<reference evidence="4" key="1">
    <citation type="submission" date="2022-04" db="EMBL/GenBank/DDBJ databases">
        <title>Roseibium sp. CAU 1639 isolated from mud.</title>
        <authorList>
            <person name="Kim W."/>
        </authorList>
    </citation>
    <scope>NUCLEOTIDE SEQUENCE</scope>
    <source>
        <strain evidence="4">CAU 1639</strain>
    </source>
</reference>
<dbReference type="Pfam" id="PF00497">
    <property type="entry name" value="SBP_bac_3"/>
    <property type="match status" value="1"/>
</dbReference>
<evidence type="ECO:0000256" key="2">
    <source>
        <dbReference type="SAM" id="SignalP"/>
    </source>
</evidence>
<name>A0ABT0GWF6_9HYPH</name>
<accession>A0ABT0GWF6</accession>
<dbReference type="RefSeq" id="WP_248155976.1">
    <property type="nucleotide sequence ID" value="NZ_JALNMJ010000011.1"/>
</dbReference>
<dbReference type="PANTHER" id="PTHR35936">
    <property type="entry name" value="MEMBRANE-BOUND LYTIC MUREIN TRANSGLYCOSYLASE F"/>
    <property type="match status" value="1"/>
</dbReference>
<feature type="chain" id="PRO_5047332143" evidence="2">
    <location>
        <begin position="24"/>
        <end position="251"/>
    </location>
</feature>
<evidence type="ECO:0000256" key="1">
    <source>
        <dbReference type="ARBA" id="ARBA00022729"/>
    </source>
</evidence>
<feature type="signal peptide" evidence="2">
    <location>
        <begin position="1"/>
        <end position="23"/>
    </location>
</feature>
<evidence type="ECO:0000313" key="4">
    <source>
        <dbReference type="EMBL" id="MCK7613774.1"/>
    </source>
</evidence>
<protein>
    <submittedName>
        <fullName evidence="4">Transporter substrate-binding domain-containing protein</fullName>
    </submittedName>
</protein>
<dbReference type="InterPro" id="IPR001638">
    <property type="entry name" value="Solute-binding_3/MltF_N"/>
</dbReference>
<evidence type="ECO:0000313" key="5">
    <source>
        <dbReference type="Proteomes" id="UP001431221"/>
    </source>
</evidence>
<dbReference type="PANTHER" id="PTHR35936:SF25">
    <property type="entry name" value="ABC TRANSPORTER SUBSTRATE-BINDING PROTEIN"/>
    <property type="match status" value="1"/>
</dbReference>
<dbReference type="Gene3D" id="3.40.190.10">
    <property type="entry name" value="Periplasmic binding protein-like II"/>
    <property type="match status" value="2"/>
</dbReference>
<keyword evidence="1 2" id="KW-0732">Signal</keyword>
<sequence>MLKLVKFIGVAIVAAGLSVVAQAETVKLVTLEYPPYEYQDGDKADGIAVRIVREAFKKMGKDVSIDVLPWKRALHMTKTGEADAIFTAYKNDERVTFLDYSETVLMPQVLSVWVKKGNDIAFDGSMESIASAKIGLVDGISYGAMVDDAVKAGTLKSLDYAPESSNNIKKLMGGRIDAVIMNKYGAMHHLKQQNGLGDVVELQPEISSVPSYIAFSKANNLAGMRDELDGVLQEMIASGEYQAIIDAYFAE</sequence>
<organism evidence="4 5">
    <name type="scientific">Roseibium sediminicola</name>
    <dbReference type="NCBI Taxonomy" id="2933272"/>
    <lineage>
        <taxon>Bacteria</taxon>
        <taxon>Pseudomonadati</taxon>
        <taxon>Pseudomonadota</taxon>
        <taxon>Alphaproteobacteria</taxon>
        <taxon>Hyphomicrobiales</taxon>
        <taxon>Stappiaceae</taxon>
        <taxon>Roseibium</taxon>
    </lineage>
</organism>
<dbReference type="Proteomes" id="UP001431221">
    <property type="component" value="Unassembled WGS sequence"/>
</dbReference>
<comment type="caution">
    <text evidence="4">The sequence shown here is derived from an EMBL/GenBank/DDBJ whole genome shotgun (WGS) entry which is preliminary data.</text>
</comment>
<keyword evidence="5" id="KW-1185">Reference proteome</keyword>
<proteinExistence type="predicted"/>
<evidence type="ECO:0000259" key="3">
    <source>
        <dbReference type="SMART" id="SM00062"/>
    </source>
</evidence>
<gene>
    <name evidence="4" type="ORF">M0H32_16525</name>
</gene>
<dbReference type="SMART" id="SM00062">
    <property type="entry name" value="PBPb"/>
    <property type="match status" value="1"/>
</dbReference>
<dbReference type="EMBL" id="JALNMJ010000011">
    <property type="protein sequence ID" value="MCK7613774.1"/>
    <property type="molecule type" value="Genomic_DNA"/>
</dbReference>
<feature type="domain" description="Solute-binding protein family 3/N-terminal" evidence="3">
    <location>
        <begin position="25"/>
        <end position="251"/>
    </location>
</feature>
<dbReference type="SUPFAM" id="SSF53850">
    <property type="entry name" value="Periplasmic binding protein-like II"/>
    <property type="match status" value="1"/>
</dbReference>